<feature type="signal peptide" evidence="21">
    <location>
        <begin position="1"/>
        <end position="24"/>
    </location>
</feature>
<dbReference type="InterPro" id="IPR010909">
    <property type="entry name" value="PLAC"/>
</dbReference>
<reference evidence="25" key="1">
    <citation type="submission" date="2011-12" db="EMBL/GenBank/DDBJ databases">
        <title>The Draft Genome of Lepisosteus oculatus.</title>
        <authorList>
            <consortium name="The Broad Institute Genome Assembly &amp; Analysis Group"/>
            <consortium name="Computational R&amp;D Group"/>
            <consortium name="and Sequencing Platform"/>
            <person name="Di Palma F."/>
            <person name="Alfoldi J."/>
            <person name="Johnson J."/>
            <person name="Berlin A."/>
            <person name="Gnerre S."/>
            <person name="Jaffe D."/>
            <person name="MacCallum I."/>
            <person name="Young S."/>
            <person name="Walker B.J."/>
            <person name="Lander E.S."/>
            <person name="Lindblad-Toh K."/>
        </authorList>
    </citation>
    <scope>NUCLEOTIDE SEQUENCE [LARGE SCALE GENOMIC DNA]</scope>
</reference>
<comment type="caution">
    <text evidence="19">Lacks conserved residue(s) required for the propagation of feature annotation.</text>
</comment>
<evidence type="ECO:0000259" key="22">
    <source>
        <dbReference type="PROSITE" id="PS50215"/>
    </source>
</evidence>
<comment type="subunit">
    <text evidence="15">Interacts with COMP.</text>
</comment>
<sequence>MLCLQESRILFLLQFVFFLAVSHARSPQLGNFYFPDKEQEQFLRSQTEFALVHPQKVGRDGEFVSHNLAHHIKLRSKRDVEVAEHRVFYKLNHNGQDIIFDLTINHHLLSREYFLEWRSGSPNATKMHSSTLNSCHFIGTVENSSSVAGVAAISTCNGLRGFFSLPEGSYFIEPVREHEPEEGEQQPHVIYQSSFPQQPQRQRRSAELHHGRMPCGLKDSYLDSLRTERRRENWERKHSKEGRQIAQRSVSKERWVETLVVADPKMIEYHGIENVESYVFTIMNMVTGIFHDASIGNAIHIVLVRLILLQEEEKGLKIVHHADNTLASFCTWQKSINPQSDTHPAHHDVAVLITRKDICAGMNKPCETLGLSHLSGMCQAHRSCNINEDSGLPVAFTVAHELGHSFGIHHDGQGNDCEQGRHPFIMSRQLQYDASPLTWSTCSKDYITRFLDRGWGSCLDDRPSKKDLTAPAAAPGVLYTIHQQCQLQYGPSATFCEEVENVCQTLWCSVNGSCRSKLDSPADGTRCGEDKWCISGECVIVGKLPETVNGGWGVWSHWSHCTRTCGAGVQSAERECNNPKPEYGGKYCTGERKRYRICNTKACPKDRPTFREMQCSEFDTVPYKNELYEWIPVANLVNPCELNCRPVDEQFSEKMLDAVTDGTPCFMNNSSRNICINGVCKAVGCDYAIDSNAVEDRCGICLGDGSSCHTVRKTFVAKEGSGYVDVGMIPEGARDIVVKEVEEAGNFLVLRSEDPEKYYLNGNFIIQWNGEYLAGGTTFYYERKGNLENLTSPGPTREPVWLQLLFQEQNPGIEYEYTIRNSRVKGNDISVLEYKWKYGAWTDCSATCGTGFQRQPVRCFETETGVVEETLCDPDTRPLDRQRKCKTMDCPARWWVGSWQLCSATCGPSGVKKRTVLCVRTVGEEERVLPFTECKHLLKPKSLVPCNREVLCGSEWAVGNWSKCSVSCGGGVRSRSVSCVAVATEKCDPSKKPHSKLLCSLQSCPSSRRTFPPSFLKFRKIFTKSSPNNGTLKPSSTTLQPDPMTTTPTSTWTTTAMTITSPSVVTSVLSLSTWANPIAEDTVDSEDYYFNFIVVKNGSTKGIPKISRDSITNRKDPEPNNGLDEDHGSTPDIIFADKHVRYTPGYDYVTDDSTLTRKEANEGSPHKGINSSRDLYRTTAPTPYTSQSPLARTTLPYHRTVSTGKTHIKPSNKWLTRTRTATMSPIRYKTKLTTPTTSWMPHSETEKIHTAVTVYPTIKVLKEHFKKVSDPWATRNATAAPEVYGSRDGHFLSFTGNYENIHGKPHISRNAHWVIGNWSECSTTCGLGAVWRTVVCSTNKDSDCENIKRPDPARRCHLRPCAAWKSGEWSKCSEGCTEATKVRDVQCIDTQSKRQLRPFHCQALAFKPSVSAPCNHQRCLEWRLSPWSKCSKSCGPGLRERLVYCPEYNRCNLKERPSSTEPCSERLCTKWVADAWEECTVTCGGGVQHRVVNCVNEETKNVENNSLCEKTTRPDSFQKCHLQECEKSKELSCSKNHMSTRFCEKLKLLGRCSVSSIRKQCCSTCAA</sequence>
<keyword evidence="14" id="KW-0325">Glycoprotein</keyword>
<keyword evidence="7 21" id="KW-0732">Signal</keyword>
<keyword evidence="12" id="KW-0865">Zymogen</keyword>
<feature type="binding site" evidence="17">
    <location>
        <position position="341"/>
    </location>
    <ligand>
        <name>Ca(2+)</name>
        <dbReference type="ChEBI" id="CHEBI:29108"/>
        <label>1</label>
    </ligand>
</feature>
<evidence type="ECO:0000256" key="16">
    <source>
        <dbReference type="PIRSR" id="PIRSR613273-1"/>
    </source>
</evidence>
<dbReference type="FunFam" id="2.60.120.830:FF:000001">
    <property type="entry name" value="A disintegrin and metalloproteinase with thrombospondin motifs 1"/>
    <property type="match status" value="1"/>
</dbReference>
<evidence type="ECO:0000256" key="13">
    <source>
        <dbReference type="ARBA" id="ARBA00023157"/>
    </source>
</evidence>
<dbReference type="InterPro" id="IPR000884">
    <property type="entry name" value="TSP1_rpt"/>
</dbReference>
<feature type="binding site" evidence="17">
    <location>
        <position position="348"/>
    </location>
    <ligand>
        <name>Ca(2+)</name>
        <dbReference type="ChEBI" id="CHEBI:29108"/>
        <label>1</label>
    </ligand>
</feature>
<dbReference type="InterPro" id="IPR001590">
    <property type="entry name" value="Peptidase_M12B"/>
</dbReference>
<dbReference type="OrthoDB" id="412680at2759"/>
<dbReference type="EMBL" id="AHAT01032675">
    <property type="status" value="NOT_ANNOTATED_CDS"/>
    <property type="molecule type" value="Genomic_DNA"/>
</dbReference>
<dbReference type="InterPro" id="IPR002870">
    <property type="entry name" value="Peptidase_M12B_N"/>
</dbReference>
<dbReference type="FunFam" id="2.20.100.10:FF:000005">
    <property type="entry name" value="ADAM metallopeptidase with thrombospondin type 1 motif 9"/>
    <property type="match status" value="3"/>
</dbReference>
<feature type="chain" id="PRO_5004867201" evidence="21">
    <location>
        <begin position="25"/>
        <end position="1567"/>
    </location>
</feature>
<evidence type="ECO:0000256" key="12">
    <source>
        <dbReference type="ARBA" id="ARBA00023145"/>
    </source>
</evidence>
<dbReference type="PROSITE" id="PS50092">
    <property type="entry name" value="TSP1"/>
    <property type="match status" value="7"/>
</dbReference>
<dbReference type="FunFam" id="3.40.390.10:FF:000001">
    <property type="entry name" value="A disintegrin and metalloproteinase with thrombospondin motifs 1"/>
    <property type="match status" value="1"/>
</dbReference>
<feature type="domain" description="PLAC" evidence="23">
    <location>
        <begin position="1529"/>
        <end position="1567"/>
    </location>
</feature>
<feature type="disulfide bond" evidence="18">
    <location>
        <begin position="330"/>
        <end position="384"/>
    </location>
</feature>
<dbReference type="InterPro" id="IPR045371">
    <property type="entry name" value="ADAMTS_CR_3"/>
</dbReference>
<dbReference type="EMBL" id="AHAT01032680">
    <property type="status" value="NOT_ANNOTATED_CDS"/>
    <property type="molecule type" value="Genomic_DNA"/>
</dbReference>
<dbReference type="Pfam" id="PF19030">
    <property type="entry name" value="TSP1_ADAMTS"/>
    <property type="match status" value="7"/>
</dbReference>
<proteinExistence type="predicted"/>
<dbReference type="InterPro" id="IPR050439">
    <property type="entry name" value="ADAMTS_ADAMTS-like"/>
</dbReference>
<dbReference type="Pfam" id="PF17771">
    <property type="entry name" value="ADAMTS_CR_2"/>
    <property type="match status" value="1"/>
</dbReference>
<dbReference type="PRINTS" id="PR01857">
    <property type="entry name" value="ADAMTSFAMILY"/>
</dbReference>
<feature type="binding site" evidence="17 19">
    <location>
        <position position="410"/>
    </location>
    <ligand>
        <name>Zn(2+)</name>
        <dbReference type="ChEBI" id="CHEBI:29105"/>
        <note>catalytic</note>
    </ligand>
</feature>
<evidence type="ECO:0000256" key="19">
    <source>
        <dbReference type="PROSITE-ProRule" id="PRU00276"/>
    </source>
</evidence>
<dbReference type="eggNOG" id="KOG3538">
    <property type="taxonomic scope" value="Eukaryota"/>
</dbReference>
<feature type="binding site" evidence="17">
    <location>
        <position position="341"/>
    </location>
    <ligand>
        <name>Ca(2+)</name>
        <dbReference type="ChEBI" id="CHEBI:29108"/>
        <label>2</label>
    </ligand>
</feature>
<reference evidence="24" key="2">
    <citation type="submission" date="2025-08" db="UniProtKB">
        <authorList>
            <consortium name="Ensembl"/>
        </authorList>
    </citation>
    <scope>IDENTIFICATION</scope>
</reference>
<dbReference type="PROSITE" id="PS50215">
    <property type="entry name" value="ADAM_MEPRO"/>
    <property type="match status" value="1"/>
</dbReference>
<protein>
    <submittedName>
        <fullName evidence="24">ADAM metallopeptidase with thrombospondin type 1 motif 12</fullName>
    </submittedName>
</protein>
<feature type="disulfide bond" evidence="18">
    <location>
        <begin position="503"/>
        <end position="533"/>
    </location>
</feature>
<feature type="disulfide bond" evidence="18">
    <location>
        <begin position="359"/>
        <end position="366"/>
    </location>
</feature>
<feature type="binding site" evidence="17 19">
    <location>
        <position position="404"/>
    </location>
    <ligand>
        <name>Zn(2+)</name>
        <dbReference type="ChEBI" id="CHEBI:29105"/>
        <note>catalytic</note>
    </ligand>
</feature>
<feature type="domain" description="Peptidase M12B" evidence="22">
    <location>
        <begin position="254"/>
        <end position="463"/>
    </location>
</feature>
<dbReference type="EMBL" id="AHAT01032673">
    <property type="status" value="NOT_ANNOTATED_CDS"/>
    <property type="molecule type" value="Genomic_DNA"/>
</dbReference>
<dbReference type="EMBL" id="AHAT01032677">
    <property type="status" value="NOT_ANNOTATED_CDS"/>
    <property type="molecule type" value="Genomic_DNA"/>
</dbReference>
<dbReference type="Proteomes" id="UP000018468">
    <property type="component" value="Linkage group LG2"/>
</dbReference>
<dbReference type="EMBL" id="AHAT01032674">
    <property type="status" value="NOT_ANNOTATED_CDS"/>
    <property type="molecule type" value="Genomic_DNA"/>
</dbReference>
<evidence type="ECO:0000256" key="15">
    <source>
        <dbReference type="ARBA" id="ARBA00062682"/>
    </source>
</evidence>
<evidence type="ECO:0000256" key="4">
    <source>
        <dbReference type="ARBA" id="ARBA00022670"/>
    </source>
</evidence>
<evidence type="ECO:0000313" key="24">
    <source>
        <dbReference type="Ensembl" id="ENSLOCP00000015186.1"/>
    </source>
</evidence>
<dbReference type="SUPFAM" id="SSF82895">
    <property type="entry name" value="TSP-1 type 1 repeat"/>
    <property type="match status" value="8"/>
</dbReference>
<feature type="disulfide bond" evidence="18">
    <location>
        <begin position="417"/>
        <end position="442"/>
    </location>
</feature>
<dbReference type="Pfam" id="PF01562">
    <property type="entry name" value="Pep_M12B_propep"/>
    <property type="match status" value="1"/>
</dbReference>
<dbReference type="Gene3D" id="2.60.120.830">
    <property type="match status" value="1"/>
</dbReference>
<evidence type="ECO:0000256" key="6">
    <source>
        <dbReference type="ARBA" id="ARBA00022723"/>
    </source>
</evidence>
<dbReference type="InParanoid" id="W5N3H7"/>
<feature type="active site" evidence="16 19">
    <location>
        <position position="401"/>
    </location>
</feature>
<dbReference type="KEGG" id="loc:102691066"/>
<feature type="binding site" evidence="17">
    <location>
        <position position="257"/>
    </location>
    <ligand>
        <name>Ca(2+)</name>
        <dbReference type="ChEBI" id="CHEBI:29108"/>
        <label>2</label>
    </ligand>
</feature>
<keyword evidence="10 17" id="KW-0862">Zinc</keyword>
<feature type="binding site" evidence="17">
    <location>
        <position position="458"/>
    </location>
    <ligand>
        <name>Ca(2+)</name>
        <dbReference type="ChEBI" id="CHEBI:29108"/>
        <label>1</label>
    </ligand>
</feature>
<dbReference type="InterPro" id="IPR010294">
    <property type="entry name" value="ADAMTS_spacer1"/>
</dbReference>
<evidence type="ECO:0000256" key="8">
    <source>
        <dbReference type="ARBA" id="ARBA00022737"/>
    </source>
</evidence>
<dbReference type="EMBL" id="AHAT01032679">
    <property type="status" value="NOT_ANNOTATED_CDS"/>
    <property type="molecule type" value="Genomic_DNA"/>
</dbReference>
<dbReference type="Pfam" id="PF00090">
    <property type="entry name" value="TSP_1"/>
    <property type="match status" value="1"/>
</dbReference>
<dbReference type="FunFam" id="3.40.1620.60:FF:000004">
    <property type="entry name" value="A disintegrin and metalloproteinase with thrombospondin motifs 12"/>
    <property type="match status" value="1"/>
</dbReference>
<evidence type="ECO:0000313" key="25">
    <source>
        <dbReference type="Proteomes" id="UP000018468"/>
    </source>
</evidence>
<dbReference type="SUPFAM" id="SSF55486">
    <property type="entry name" value="Metalloproteases ('zincins'), catalytic domain"/>
    <property type="match status" value="1"/>
</dbReference>
<dbReference type="InterPro" id="IPR036383">
    <property type="entry name" value="TSP1_rpt_sf"/>
</dbReference>
<keyword evidence="2" id="KW-0964">Secreted</keyword>
<dbReference type="SMART" id="SM00209">
    <property type="entry name" value="TSP1"/>
    <property type="match status" value="8"/>
</dbReference>
<comment type="subcellular location">
    <subcellularLocation>
        <location evidence="1">Secreted</location>
        <location evidence="1">Extracellular space</location>
        <location evidence="1">Extracellular matrix</location>
    </subcellularLocation>
</comment>
<evidence type="ECO:0000256" key="14">
    <source>
        <dbReference type="ARBA" id="ARBA00023180"/>
    </source>
</evidence>
<feature type="disulfide bond" evidence="18">
    <location>
        <begin position="496"/>
        <end position="514"/>
    </location>
</feature>
<dbReference type="GeneID" id="102691066"/>
<keyword evidence="5" id="KW-0165">Cleavage on pair of basic residues</keyword>
<dbReference type="Gene3D" id="3.40.390.10">
    <property type="entry name" value="Collagenase (Catalytic Domain)"/>
    <property type="match status" value="1"/>
</dbReference>
<dbReference type="GO" id="GO:0031012">
    <property type="term" value="C:extracellular matrix"/>
    <property type="evidence" value="ECO:0000318"/>
    <property type="project" value="GO_Central"/>
</dbReference>
<dbReference type="InterPro" id="IPR041645">
    <property type="entry name" value="ADAMTS_CR_2"/>
</dbReference>
<keyword evidence="6 17" id="KW-0479">Metal-binding</keyword>
<feature type="disulfide bond" evidence="18">
    <location>
        <begin position="485"/>
        <end position="508"/>
    </location>
</feature>
<dbReference type="Pfam" id="PF01421">
    <property type="entry name" value="Reprolysin"/>
    <property type="match status" value="1"/>
</dbReference>
<dbReference type="FunCoup" id="W5N3H7">
    <property type="interactions" value="737"/>
</dbReference>
<dbReference type="Gene3D" id="3.40.1620.60">
    <property type="match status" value="1"/>
</dbReference>
<organism evidence="24 25">
    <name type="scientific">Lepisosteus oculatus</name>
    <name type="common">Spotted gar</name>
    <dbReference type="NCBI Taxonomy" id="7918"/>
    <lineage>
        <taxon>Eukaryota</taxon>
        <taxon>Metazoa</taxon>
        <taxon>Chordata</taxon>
        <taxon>Craniata</taxon>
        <taxon>Vertebrata</taxon>
        <taxon>Euteleostomi</taxon>
        <taxon>Actinopterygii</taxon>
        <taxon>Neopterygii</taxon>
        <taxon>Holostei</taxon>
        <taxon>Semionotiformes</taxon>
        <taxon>Lepisosteidae</taxon>
        <taxon>Lepisosteus</taxon>
    </lineage>
</organism>
<feature type="region of interest" description="Disordered" evidence="20">
    <location>
        <begin position="1103"/>
        <end position="1129"/>
    </location>
</feature>
<dbReference type="Ensembl" id="ENSLOCT00000015215.1">
    <property type="protein sequence ID" value="ENSLOCP00000015186.1"/>
    <property type="gene ID" value="ENSLOCG00000012331.1"/>
</dbReference>
<dbReference type="OMA" id="YGLHHPV"/>
<feature type="disulfide bond" evidence="18 19">
    <location>
        <begin position="378"/>
        <end position="458"/>
    </location>
</feature>
<feature type="disulfide bond" evidence="18">
    <location>
        <begin position="565"/>
        <end position="603"/>
    </location>
</feature>
<evidence type="ECO:0000256" key="1">
    <source>
        <dbReference type="ARBA" id="ARBA00004498"/>
    </source>
</evidence>
<dbReference type="InterPro" id="IPR013273">
    <property type="entry name" value="ADAMTS/ADAMTS-like"/>
</dbReference>
<dbReference type="PANTHER" id="PTHR13723:SF189">
    <property type="entry name" value="A DISINTEGRIN AND METALLOPROTEINASE WITH THROMBOSPONDIN MOTIFS 12"/>
    <property type="match status" value="1"/>
</dbReference>
<evidence type="ECO:0000256" key="7">
    <source>
        <dbReference type="ARBA" id="ARBA00022729"/>
    </source>
</evidence>
<evidence type="ECO:0000256" key="20">
    <source>
        <dbReference type="SAM" id="MobiDB-lite"/>
    </source>
</evidence>
<feature type="binding site" evidence="17">
    <location>
        <position position="257"/>
    </location>
    <ligand>
        <name>Ca(2+)</name>
        <dbReference type="ChEBI" id="CHEBI:29108"/>
        <label>1</label>
    </ligand>
</feature>
<dbReference type="GO" id="GO:0030198">
    <property type="term" value="P:extracellular matrix organization"/>
    <property type="evidence" value="ECO:0000318"/>
    <property type="project" value="GO_Central"/>
</dbReference>
<feature type="binding site" evidence="17 19">
    <location>
        <position position="400"/>
    </location>
    <ligand>
        <name>Zn(2+)</name>
        <dbReference type="ChEBI" id="CHEBI:29105"/>
        <note>catalytic</note>
    </ligand>
</feature>
<comment type="cofactor">
    <cofactor evidence="17">
        <name>Zn(2+)</name>
        <dbReference type="ChEBI" id="CHEBI:29105"/>
    </cofactor>
    <text evidence="17">Binds 1 zinc ion per subunit.</text>
</comment>
<dbReference type="EMBL" id="AHAT01032678">
    <property type="status" value="NOT_ANNOTATED_CDS"/>
    <property type="molecule type" value="Genomic_DNA"/>
</dbReference>
<dbReference type="GO" id="GO:0004222">
    <property type="term" value="F:metalloendopeptidase activity"/>
    <property type="evidence" value="ECO:0000318"/>
    <property type="project" value="GO_Central"/>
</dbReference>
<feature type="disulfide bond" evidence="18">
    <location>
        <begin position="576"/>
        <end position="588"/>
    </location>
</feature>
<dbReference type="CDD" id="cd04273">
    <property type="entry name" value="ZnMc_ADAMTS_like"/>
    <property type="match status" value="1"/>
</dbReference>
<feature type="region of interest" description="Disordered" evidence="20">
    <location>
        <begin position="1026"/>
        <end position="1050"/>
    </location>
</feature>
<keyword evidence="17" id="KW-0106">Calcium</keyword>
<feature type="compositionally biased region" description="Basic and acidic residues" evidence="20">
    <location>
        <begin position="1106"/>
        <end position="1129"/>
    </location>
</feature>
<evidence type="ECO:0000256" key="11">
    <source>
        <dbReference type="ARBA" id="ARBA00023049"/>
    </source>
</evidence>
<keyword evidence="13 18" id="KW-1015">Disulfide bond</keyword>
<evidence type="ECO:0000256" key="5">
    <source>
        <dbReference type="ARBA" id="ARBA00022685"/>
    </source>
</evidence>
<dbReference type="Pfam" id="PF19236">
    <property type="entry name" value="ADAMTS_CR_3"/>
    <property type="match status" value="1"/>
</dbReference>
<keyword evidence="8" id="KW-0677">Repeat</keyword>
<keyword evidence="9" id="KW-0378">Hydrolase</keyword>
<dbReference type="EMBL" id="AHAT01032676">
    <property type="status" value="NOT_ANNOTATED_CDS"/>
    <property type="molecule type" value="Genomic_DNA"/>
</dbReference>
<dbReference type="InterPro" id="IPR024079">
    <property type="entry name" value="MetalloPept_cat_dom_sf"/>
</dbReference>
<evidence type="ECO:0000256" key="17">
    <source>
        <dbReference type="PIRSR" id="PIRSR613273-2"/>
    </source>
</evidence>
<evidence type="ECO:0000259" key="23">
    <source>
        <dbReference type="PROSITE" id="PS50900"/>
    </source>
</evidence>
<evidence type="ECO:0000256" key="3">
    <source>
        <dbReference type="ARBA" id="ARBA00022530"/>
    </source>
</evidence>
<evidence type="ECO:0000256" key="21">
    <source>
        <dbReference type="SAM" id="SignalP"/>
    </source>
</evidence>
<evidence type="ECO:0000256" key="18">
    <source>
        <dbReference type="PIRSR" id="PIRSR613273-3"/>
    </source>
</evidence>
<name>W5N3H7_LEPOC</name>
<dbReference type="FunFam" id="2.20.100.10:FF:000006">
    <property type="entry name" value="A disintegrin and metalloproteinase with thrombospondin motifs 1"/>
    <property type="match status" value="1"/>
</dbReference>
<dbReference type="Gene3D" id="2.20.100.10">
    <property type="entry name" value="Thrombospondin type-1 (TSP1) repeat"/>
    <property type="match status" value="7"/>
</dbReference>
<dbReference type="MEROPS" id="M12.237"/>
<accession>W5N3H7</accession>
<dbReference type="GeneTree" id="ENSGT00940000155855"/>
<keyword evidence="25" id="KW-1185">Reference proteome</keyword>
<dbReference type="GO" id="GO:0046872">
    <property type="term" value="F:metal ion binding"/>
    <property type="evidence" value="ECO:0007669"/>
    <property type="project" value="UniProtKB-KW"/>
</dbReference>
<dbReference type="PROSITE" id="PS50900">
    <property type="entry name" value="PLAC"/>
    <property type="match status" value="1"/>
</dbReference>
<evidence type="ECO:0000256" key="9">
    <source>
        <dbReference type="ARBA" id="ARBA00022801"/>
    </source>
</evidence>
<feature type="binding site" evidence="17">
    <location>
        <position position="461"/>
    </location>
    <ligand>
        <name>Ca(2+)</name>
        <dbReference type="ChEBI" id="CHEBI:29108"/>
        <label>1</label>
    </ligand>
</feature>
<feature type="disulfide bond" evidence="18">
    <location>
        <begin position="527"/>
        <end position="538"/>
    </location>
</feature>
<reference evidence="24" key="3">
    <citation type="submission" date="2025-09" db="UniProtKB">
        <authorList>
            <consortium name="Ensembl"/>
        </authorList>
    </citation>
    <scope>IDENTIFICATION</scope>
</reference>
<feature type="compositionally biased region" description="Polar residues" evidence="20">
    <location>
        <begin position="1026"/>
        <end position="1040"/>
    </location>
</feature>
<keyword evidence="4" id="KW-0645">Protease</keyword>
<feature type="compositionally biased region" description="Basic and acidic residues" evidence="20">
    <location>
        <begin position="1156"/>
        <end position="1165"/>
    </location>
</feature>
<feature type="disulfide bond" evidence="18">
    <location>
        <begin position="561"/>
        <end position="598"/>
    </location>
</feature>
<keyword evidence="11" id="KW-0482">Metalloprotease</keyword>
<dbReference type="Pfam" id="PF05986">
    <property type="entry name" value="ADAMTS_spacer1"/>
    <property type="match status" value="1"/>
</dbReference>
<dbReference type="Bgee" id="ENSLOCG00000012331">
    <property type="expression patterns" value="Expressed in larva and 4 other cell types or tissues"/>
</dbReference>
<keyword evidence="3" id="KW-0272">Extracellular matrix</keyword>
<evidence type="ECO:0000256" key="2">
    <source>
        <dbReference type="ARBA" id="ARBA00022525"/>
    </source>
</evidence>
<dbReference type="CTD" id="81792"/>
<feature type="binding site" evidence="17">
    <location>
        <position position="461"/>
    </location>
    <ligand>
        <name>Ca(2+)</name>
        <dbReference type="ChEBI" id="CHEBI:29108"/>
        <label>2</label>
    </ligand>
</feature>
<dbReference type="GO" id="GO:0006508">
    <property type="term" value="P:proteolysis"/>
    <property type="evidence" value="ECO:0000318"/>
    <property type="project" value="GO_Central"/>
</dbReference>
<evidence type="ECO:0000256" key="10">
    <source>
        <dbReference type="ARBA" id="ARBA00022833"/>
    </source>
</evidence>
<feature type="region of interest" description="Disordered" evidence="20">
    <location>
        <begin position="1156"/>
        <end position="1176"/>
    </location>
</feature>
<dbReference type="PANTHER" id="PTHR13723">
    <property type="entry name" value="ADAMTS A DISINTEGRIN AND METALLOPROTEASE WITH THROMBOSPONDIN MOTIFS PROTEASE"/>
    <property type="match status" value="1"/>
</dbReference>